<protein>
    <submittedName>
        <fullName evidence="3">F-box domain-containing protein</fullName>
    </submittedName>
</protein>
<dbReference type="AlphaFoldDB" id="A0A914H3D6"/>
<organism evidence="2 3">
    <name type="scientific">Globodera rostochiensis</name>
    <name type="common">Golden nematode worm</name>
    <name type="synonym">Heterodera rostochiensis</name>
    <dbReference type="NCBI Taxonomy" id="31243"/>
    <lineage>
        <taxon>Eukaryota</taxon>
        <taxon>Metazoa</taxon>
        <taxon>Ecdysozoa</taxon>
        <taxon>Nematoda</taxon>
        <taxon>Chromadorea</taxon>
        <taxon>Rhabditida</taxon>
        <taxon>Tylenchina</taxon>
        <taxon>Tylenchomorpha</taxon>
        <taxon>Tylenchoidea</taxon>
        <taxon>Heteroderidae</taxon>
        <taxon>Heteroderinae</taxon>
        <taxon>Globodera</taxon>
    </lineage>
</organism>
<name>A0A914H3D6_GLORO</name>
<dbReference type="WBParaSite" id="Gr19_v10_g12893.t1">
    <property type="protein sequence ID" value="Gr19_v10_g12893.t1"/>
    <property type="gene ID" value="Gr19_v10_g12893"/>
</dbReference>
<evidence type="ECO:0000313" key="3">
    <source>
        <dbReference type="WBParaSite" id="Gr19_v10_g12893.t1"/>
    </source>
</evidence>
<dbReference type="Proteomes" id="UP000887572">
    <property type="component" value="Unplaced"/>
</dbReference>
<evidence type="ECO:0000313" key="2">
    <source>
        <dbReference type="Proteomes" id="UP000887572"/>
    </source>
</evidence>
<keyword evidence="2" id="KW-1185">Reference proteome</keyword>
<evidence type="ECO:0000256" key="1">
    <source>
        <dbReference type="SAM" id="MobiDB-lite"/>
    </source>
</evidence>
<proteinExistence type="predicted"/>
<sequence>MDKVTFSHLLQLQNNQQEITKKKMRHLPSEVWHAVLGFICCSDLAQSVSLTCARFSAISNEWLAKRNASTVPPLEFRRFRCLKRGHDRSVAYRAVLRSRGNDRNWPIADVPPPAHFGDFSSVKIRYFDDQVLTFLRNLQPLFVKIKLFVFFRFGPKNLAAFGQILPLLAATEGTFALVIDCFLDKTTKFGLIYQNHEHILERNVYLVAINYFFCTDFGRRITGQEMEEEISLLLQWLQQTEAPIDNGKVRMLAVLRPSVEFRDRLIELALEHFLDAQRPANFLIRFEHTDHPDQYTLRFRHTDVCLDNATTGEHCSLCQFDQQNWFFRRCPMDDRLKKEEKGEKELQNEKESHGEMELKRKLLEVWDKPVSGWPTRVGCQDRQSIVLNCDNYGIFRLGEDVEEGTVVENSDDLANSGPSMPKRLRKA</sequence>
<feature type="region of interest" description="Disordered" evidence="1">
    <location>
        <begin position="408"/>
        <end position="427"/>
    </location>
</feature>
<reference evidence="3" key="1">
    <citation type="submission" date="2022-11" db="UniProtKB">
        <authorList>
            <consortium name="WormBaseParasite"/>
        </authorList>
    </citation>
    <scope>IDENTIFICATION</scope>
</reference>
<accession>A0A914H3D6</accession>